<evidence type="ECO:0000313" key="1">
    <source>
        <dbReference type="EMBL" id="RKR92281.1"/>
    </source>
</evidence>
<dbReference type="AlphaFoldDB" id="A0A495JTX6"/>
<protein>
    <submittedName>
        <fullName evidence="1">DivIVA domain-containing protein</fullName>
    </submittedName>
</protein>
<proteinExistence type="predicted"/>
<gene>
    <name evidence="1" type="ORF">BDK92_6719</name>
</gene>
<reference evidence="1 2" key="1">
    <citation type="submission" date="2018-10" db="EMBL/GenBank/DDBJ databases">
        <title>Sequencing the genomes of 1000 actinobacteria strains.</title>
        <authorList>
            <person name="Klenk H.-P."/>
        </authorList>
    </citation>
    <scope>NUCLEOTIDE SEQUENCE [LARGE SCALE GENOMIC DNA]</scope>
    <source>
        <strain evidence="1 2">DSM 45175</strain>
    </source>
</reference>
<accession>A0A495JTX6</accession>
<name>A0A495JTX6_9ACTN</name>
<dbReference type="RefSeq" id="WP_246017392.1">
    <property type="nucleotide sequence ID" value="NZ_RBKT01000001.1"/>
</dbReference>
<dbReference type="InterPro" id="IPR019933">
    <property type="entry name" value="DivIVA_domain"/>
</dbReference>
<dbReference type="NCBIfam" id="TIGR03544">
    <property type="entry name" value="DivI1A_domain"/>
    <property type="match status" value="1"/>
</dbReference>
<dbReference type="Proteomes" id="UP000277671">
    <property type="component" value="Unassembled WGS sequence"/>
</dbReference>
<organism evidence="1 2">
    <name type="scientific">Micromonospora pisi</name>
    <dbReference type="NCBI Taxonomy" id="589240"/>
    <lineage>
        <taxon>Bacteria</taxon>
        <taxon>Bacillati</taxon>
        <taxon>Actinomycetota</taxon>
        <taxon>Actinomycetes</taxon>
        <taxon>Micromonosporales</taxon>
        <taxon>Micromonosporaceae</taxon>
        <taxon>Micromonospora</taxon>
    </lineage>
</organism>
<keyword evidence="2" id="KW-1185">Reference proteome</keyword>
<evidence type="ECO:0000313" key="2">
    <source>
        <dbReference type="Proteomes" id="UP000277671"/>
    </source>
</evidence>
<sequence length="101" mass="11539">MSEPWVPVTAVGVTRAVRRLSRMRPEQVRAVRFGRTRLGRRGLAEEQVYAFVRQVVDELIARDAAGAGLREENTRLKGALRDWQARQARTRATNAGHWTDR</sequence>
<dbReference type="Gene3D" id="6.10.250.660">
    <property type="match status" value="1"/>
</dbReference>
<dbReference type="EMBL" id="RBKT01000001">
    <property type="protein sequence ID" value="RKR92281.1"/>
    <property type="molecule type" value="Genomic_DNA"/>
</dbReference>
<comment type="caution">
    <text evidence="1">The sequence shown here is derived from an EMBL/GenBank/DDBJ whole genome shotgun (WGS) entry which is preliminary data.</text>
</comment>